<comment type="function">
    <text evidence="5">Could be a nuclease involved in processing of the 5'-end of pre-16S rRNA.</text>
</comment>
<dbReference type="EC" id="3.1.-.-" evidence="5"/>
<dbReference type="InterPro" id="IPR012337">
    <property type="entry name" value="RNaseH-like_sf"/>
</dbReference>
<dbReference type="CDD" id="cd16964">
    <property type="entry name" value="YqgF"/>
    <property type="match status" value="1"/>
</dbReference>
<organism evidence="7 8">
    <name type="scientific">Candidatus Nomurabacteria bacterium RIFCSPHIGHO2_02_FULL_38_15</name>
    <dbReference type="NCBI Taxonomy" id="1801752"/>
    <lineage>
        <taxon>Bacteria</taxon>
        <taxon>Candidatus Nomuraibacteriota</taxon>
    </lineage>
</organism>
<keyword evidence="3 5" id="KW-0540">Nuclease</keyword>
<evidence type="ECO:0000259" key="6">
    <source>
        <dbReference type="SMART" id="SM00732"/>
    </source>
</evidence>
<evidence type="ECO:0000256" key="5">
    <source>
        <dbReference type="HAMAP-Rule" id="MF_00651"/>
    </source>
</evidence>
<dbReference type="AlphaFoldDB" id="A0A1F6VQK6"/>
<dbReference type="Proteomes" id="UP000179686">
    <property type="component" value="Unassembled WGS sequence"/>
</dbReference>
<dbReference type="STRING" id="1801752.A3J61_01740"/>
<dbReference type="GO" id="GO:0000967">
    <property type="term" value="P:rRNA 5'-end processing"/>
    <property type="evidence" value="ECO:0007669"/>
    <property type="project" value="UniProtKB-UniRule"/>
</dbReference>
<evidence type="ECO:0000256" key="2">
    <source>
        <dbReference type="ARBA" id="ARBA00022517"/>
    </source>
</evidence>
<dbReference type="SMART" id="SM00732">
    <property type="entry name" value="YqgFc"/>
    <property type="match status" value="1"/>
</dbReference>
<evidence type="ECO:0000256" key="3">
    <source>
        <dbReference type="ARBA" id="ARBA00022722"/>
    </source>
</evidence>
<keyword evidence="2 5" id="KW-0690">Ribosome biogenesis</keyword>
<comment type="subcellular location">
    <subcellularLocation>
        <location evidence="5">Cytoplasm</location>
    </subcellularLocation>
</comment>
<name>A0A1F6VQK6_9BACT</name>
<dbReference type="HAMAP" id="MF_00651">
    <property type="entry name" value="Nuclease_YqgF"/>
    <property type="match status" value="1"/>
</dbReference>
<dbReference type="PANTHER" id="PTHR33317:SF4">
    <property type="entry name" value="POLYNUCLEOTIDYL TRANSFERASE, RIBONUCLEASE H-LIKE SUPERFAMILY PROTEIN"/>
    <property type="match status" value="1"/>
</dbReference>
<dbReference type="Gene3D" id="3.30.420.140">
    <property type="entry name" value="YqgF/RNase H-like domain"/>
    <property type="match status" value="1"/>
</dbReference>
<comment type="caution">
    <text evidence="7">The sequence shown here is derived from an EMBL/GenBank/DDBJ whole genome shotgun (WGS) entry which is preliminary data.</text>
</comment>
<dbReference type="GO" id="GO:0016788">
    <property type="term" value="F:hydrolase activity, acting on ester bonds"/>
    <property type="evidence" value="ECO:0007669"/>
    <property type="project" value="UniProtKB-UniRule"/>
</dbReference>
<dbReference type="InterPro" id="IPR037027">
    <property type="entry name" value="YqgF/RNaseH-like_dom_sf"/>
</dbReference>
<evidence type="ECO:0000256" key="4">
    <source>
        <dbReference type="ARBA" id="ARBA00022801"/>
    </source>
</evidence>
<comment type="similarity">
    <text evidence="5">Belongs to the YqgF HJR family.</text>
</comment>
<dbReference type="InterPro" id="IPR006641">
    <property type="entry name" value="YqgF/RNaseH-like_dom"/>
</dbReference>
<dbReference type="GO" id="GO:0005829">
    <property type="term" value="C:cytosol"/>
    <property type="evidence" value="ECO:0007669"/>
    <property type="project" value="TreeGrafter"/>
</dbReference>
<sequence>MKYLGIDYGTKRVGLAVSDEMGIIATPFETVLTGRFLSVLPQIIKQNNIKKIVFGRSVNTDGDANVLQAKIDNVILEIENSFDIEIELQNESLSSVVAHGHLGKNQLNAKKVKLKKVTNLDAKAAAVILQRYLDKINKNK</sequence>
<dbReference type="PANTHER" id="PTHR33317">
    <property type="entry name" value="POLYNUCLEOTIDYL TRANSFERASE, RIBONUCLEASE H-LIKE SUPERFAMILY PROTEIN"/>
    <property type="match status" value="1"/>
</dbReference>
<evidence type="ECO:0000256" key="1">
    <source>
        <dbReference type="ARBA" id="ARBA00022490"/>
    </source>
</evidence>
<dbReference type="GO" id="GO:0004518">
    <property type="term" value="F:nuclease activity"/>
    <property type="evidence" value="ECO:0007669"/>
    <property type="project" value="UniProtKB-KW"/>
</dbReference>
<feature type="domain" description="YqgF/RNase H-like" evidence="6">
    <location>
        <begin position="1"/>
        <end position="98"/>
    </location>
</feature>
<reference evidence="7 8" key="1">
    <citation type="journal article" date="2016" name="Nat. Commun.">
        <title>Thousands of microbial genomes shed light on interconnected biogeochemical processes in an aquifer system.</title>
        <authorList>
            <person name="Anantharaman K."/>
            <person name="Brown C.T."/>
            <person name="Hug L.A."/>
            <person name="Sharon I."/>
            <person name="Castelle C.J."/>
            <person name="Probst A.J."/>
            <person name="Thomas B.C."/>
            <person name="Singh A."/>
            <person name="Wilkins M.J."/>
            <person name="Karaoz U."/>
            <person name="Brodie E.L."/>
            <person name="Williams K.H."/>
            <person name="Hubbard S.S."/>
            <person name="Banfield J.F."/>
        </authorList>
    </citation>
    <scope>NUCLEOTIDE SEQUENCE [LARGE SCALE GENOMIC DNA]</scope>
</reference>
<evidence type="ECO:0000313" key="7">
    <source>
        <dbReference type="EMBL" id="OGI71940.1"/>
    </source>
</evidence>
<protein>
    <recommendedName>
        <fullName evidence="5">Putative pre-16S rRNA nuclease</fullName>
        <ecNumber evidence="5">3.1.-.-</ecNumber>
    </recommendedName>
</protein>
<dbReference type="Pfam" id="PF03652">
    <property type="entry name" value="RuvX"/>
    <property type="match status" value="1"/>
</dbReference>
<keyword evidence="4 5" id="KW-0378">Hydrolase</keyword>
<gene>
    <name evidence="7" type="ORF">A3J61_01740</name>
</gene>
<dbReference type="NCBIfam" id="TIGR00250">
    <property type="entry name" value="RNAse_H_YqgF"/>
    <property type="match status" value="1"/>
</dbReference>
<dbReference type="EMBL" id="MFUC01000015">
    <property type="protein sequence ID" value="OGI71940.1"/>
    <property type="molecule type" value="Genomic_DNA"/>
</dbReference>
<dbReference type="SUPFAM" id="SSF53098">
    <property type="entry name" value="Ribonuclease H-like"/>
    <property type="match status" value="1"/>
</dbReference>
<evidence type="ECO:0000313" key="8">
    <source>
        <dbReference type="Proteomes" id="UP000179686"/>
    </source>
</evidence>
<keyword evidence="1 5" id="KW-0963">Cytoplasm</keyword>
<dbReference type="InterPro" id="IPR005227">
    <property type="entry name" value="YqgF"/>
</dbReference>
<accession>A0A1F6VQK6</accession>
<proteinExistence type="inferred from homology"/>